<comment type="caution">
    <text evidence="7">Lacks conserved residue(s) required for the propagation of feature annotation.</text>
</comment>
<keyword evidence="8" id="KW-0645">Protease</keyword>
<feature type="disulfide bond" evidence="7">
    <location>
        <begin position="105"/>
        <end position="139"/>
    </location>
</feature>
<dbReference type="PROSITE" id="PS00134">
    <property type="entry name" value="TRYPSIN_HIS"/>
    <property type="match status" value="1"/>
</dbReference>
<dbReference type="Proteomes" id="UP001497623">
    <property type="component" value="Unassembled WGS sequence"/>
</dbReference>
<dbReference type="InterPro" id="IPR033116">
    <property type="entry name" value="TRYPSIN_SER"/>
</dbReference>
<dbReference type="Pfam" id="PF00089">
    <property type="entry name" value="Trypsin"/>
    <property type="match status" value="1"/>
</dbReference>
<sequence length="376" mass="41406">MNFQWLCPPAFVFHLRASQRMMYAGTRHIYQGISDRTFVYRTNVPGIDWVVTLMRNGLCGLEKKSSGQKCGVRMEPGKIVGGTDANLGEWPWMVLFMSREISSSCRDSNPSCSGWAATGECRSNPSFMLANCKSSCNNCATITADRSSWSCGGSLISAQYVLTAAHCFPDHLQIEFARIGEFDLNQNPDSHEGITAPAPEDIQVERVISHPQYKSPGCRRCNDIALVKLVRPAKLHQSLLVVCVNKATGTDIAHSLAQLFTEESALAWGHTDARATQSATKLQQVYAKIQDLPFCTDRKRNYQDSRTIMCAGDGRGGKDACRGDSGGPLMLSDSVGQKWFVVGVTSFGNTICGARDSQGVFTSVYHYIDWINQNMN</sequence>
<keyword evidence="8" id="KW-0378">Hydrolase</keyword>
<dbReference type="PRINTS" id="PR00722">
    <property type="entry name" value="CHYMOTRYPSIN"/>
</dbReference>
<comment type="subcellular location">
    <subcellularLocation>
        <location evidence="1">Secreted</location>
    </subcellularLocation>
</comment>
<evidence type="ECO:0000256" key="8">
    <source>
        <dbReference type="RuleBase" id="RU363034"/>
    </source>
</evidence>
<dbReference type="Gene3D" id="2.40.10.10">
    <property type="entry name" value="Trypsin-like serine proteases"/>
    <property type="match status" value="1"/>
</dbReference>
<comment type="similarity">
    <text evidence="6">Belongs to the peptidase S1 family. CLIP subfamily.</text>
</comment>
<dbReference type="InterPro" id="IPR043504">
    <property type="entry name" value="Peptidase_S1_PA_chymotrypsin"/>
</dbReference>
<dbReference type="InterPro" id="IPR003582">
    <property type="entry name" value="ShKT_dom"/>
</dbReference>
<protein>
    <submittedName>
        <fullName evidence="11">Uncharacterized protein</fullName>
    </submittedName>
</protein>
<accession>A0AAV2S0Q2</accession>
<dbReference type="PANTHER" id="PTHR24252:SF7">
    <property type="entry name" value="HYALIN"/>
    <property type="match status" value="1"/>
</dbReference>
<dbReference type="SMART" id="SM00254">
    <property type="entry name" value="ShKT"/>
    <property type="match status" value="1"/>
</dbReference>
<dbReference type="GO" id="GO:0004252">
    <property type="term" value="F:serine-type endopeptidase activity"/>
    <property type="evidence" value="ECO:0007669"/>
    <property type="project" value="InterPro"/>
</dbReference>
<feature type="domain" description="Peptidase S1" evidence="9">
    <location>
        <begin position="79"/>
        <end position="376"/>
    </location>
</feature>
<keyword evidence="5" id="KW-0325">Glycoprotein</keyword>
<dbReference type="InterPro" id="IPR001314">
    <property type="entry name" value="Peptidase_S1A"/>
</dbReference>
<evidence type="ECO:0000256" key="7">
    <source>
        <dbReference type="PROSITE-ProRule" id="PRU01005"/>
    </source>
</evidence>
<dbReference type="SUPFAM" id="SSF50494">
    <property type="entry name" value="Trypsin-like serine proteases"/>
    <property type="match status" value="1"/>
</dbReference>
<evidence type="ECO:0000256" key="1">
    <source>
        <dbReference type="ARBA" id="ARBA00004613"/>
    </source>
</evidence>
<dbReference type="GO" id="GO:0006508">
    <property type="term" value="P:proteolysis"/>
    <property type="evidence" value="ECO:0007669"/>
    <property type="project" value="UniProtKB-KW"/>
</dbReference>
<dbReference type="SMART" id="SM00020">
    <property type="entry name" value="Tryp_SPc"/>
    <property type="match status" value="1"/>
</dbReference>
<keyword evidence="8" id="KW-0720">Serine protease</keyword>
<dbReference type="InterPro" id="IPR009003">
    <property type="entry name" value="Peptidase_S1_PA"/>
</dbReference>
<dbReference type="EMBL" id="CAXKWB010038583">
    <property type="protein sequence ID" value="CAL4151940.1"/>
    <property type="molecule type" value="Genomic_DNA"/>
</dbReference>
<dbReference type="AlphaFoldDB" id="A0AAV2S0Q2"/>
<evidence type="ECO:0000259" key="10">
    <source>
        <dbReference type="PROSITE" id="PS51670"/>
    </source>
</evidence>
<evidence type="ECO:0000256" key="5">
    <source>
        <dbReference type="ARBA" id="ARBA00023180"/>
    </source>
</evidence>
<evidence type="ECO:0000256" key="4">
    <source>
        <dbReference type="ARBA" id="ARBA00023157"/>
    </source>
</evidence>
<keyword evidence="12" id="KW-1185">Reference proteome</keyword>
<dbReference type="PROSITE" id="PS51670">
    <property type="entry name" value="SHKT"/>
    <property type="match status" value="1"/>
</dbReference>
<organism evidence="11 12">
    <name type="scientific">Meganyctiphanes norvegica</name>
    <name type="common">Northern krill</name>
    <name type="synonym">Thysanopoda norvegica</name>
    <dbReference type="NCBI Taxonomy" id="48144"/>
    <lineage>
        <taxon>Eukaryota</taxon>
        <taxon>Metazoa</taxon>
        <taxon>Ecdysozoa</taxon>
        <taxon>Arthropoda</taxon>
        <taxon>Crustacea</taxon>
        <taxon>Multicrustacea</taxon>
        <taxon>Malacostraca</taxon>
        <taxon>Eumalacostraca</taxon>
        <taxon>Eucarida</taxon>
        <taxon>Euphausiacea</taxon>
        <taxon>Euphausiidae</taxon>
        <taxon>Meganyctiphanes</taxon>
    </lineage>
</organism>
<dbReference type="PANTHER" id="PTHR24252">
    <property type="entry name" value="ACROSIN-RELATED"/>
    <property type="match status" value="1"/>
</dbReference>
<dbReference type="GO" id="GO:0005576">
    <property type="term" value="C:extracellular region"/>
    <property type="evidence" value="ECO:0007669"/>
    <property type="project" value="UniProtKB-SubCell"/>
</dbReference>
<dbReference type="Pfam" id="PF01549">
    <property type="entry name" value="ShK"/>
    <property type="match status" value="1"/>
</dbReference>
<dbReference type="PROSITE" id="PS50240">
    <property type="entry name" value="TRYPSIN_DOM"/>
    <property type="match status" value="1"/>
</dbReference>
<reference evidence="11 12" key="1">
    <citation type="submission" date="2024-05" db="EMBL/GenBank/DDBJ databases">
        <authorList>
            <person name="Wallberg A."/>
        </authorList>
    </citation>
    <scope>NUCLEOTIDE SEQUENCE [LARGE SCALE GENOMIC DNA]</scope>
</reference>
<evidence type="ECO:0000313" key="11">
    <source>
        <dbReference type="EMBL" id="CAL4151940.1"/>
    </source>
</evidence>
<evidence type="ECO:0000313" key="12">
    <source>
        <dbReference type="Proteomes" id="UP001497623"/>
    </source>
</evidence>
<comment type="caution">
    <text evidence="11">The sequence shown here is derived from an EMBL/GenBank/DDBJ whole genome shotgun (WGS) entry which is preliminary data.</text>
</comment>
<dbReference type="InterPro" id="IPR018114">
    <property type="entry name" value="TRYPSIN_HIS"/>
</dbReference>
<dbReference type="CDD" id="cd00190">
    <property type="entry name" value="Tryp_SPc"/>
    <property type="match status" value="1"/>
</dbReference>
<dbReference type="PROSITE" id="PS00135">
    <property type="entry name" value="TRYPSIN_SER"/>
    <property type="match status" value="1"/>
</dbReference>
<feature type="domain" description="ShKT" evidence="10">
    <location>
        <begin position="105"/>
        <end position="139"/>
    </location>
</feature>
<evidence type="ECO:0000256" key="3">
    <source>
        <dbReference type="ARBA" id="ARBA00022729"/>
    </source>
</evidence>
<dbReference type="FunFam" id="2.40.10.10:FF:000054">
    <property type="entry name" value="Complement C1r subcomponent"/>
    <property type="match status" value="1"/>
</dbReference>
<evidence type="ECO:0000256" key="2">
    <source>
        <dbReference type="ARBA" id="ARBA00022525"/>
    </source>
</evidence>
<dbReference type="FunFam" id="2.40.10.10:FF:000028">
    <property type="entry name" value="Serine protease easter"/>
    <property type="match status" value="1"/>
</dbReference>
<dbReference type="InterPro" id="IPR001254">
    <property type="entry name" value="Trypsin_dom"/>
</dbReference>
<keyword evidence="3" id="KW-0732">Signal</keyword>
<gene>
    <name evidence="11" type="ORF">MNOR_LOCUS30863</name>
</gene>
<keyword evidence="2" id="KW-0964">Secreted</keyword>
<proteinExistence type="inferred from homology"/>
<name>A0AAV2S0Q2_MEGNR</name>
<feature type="non-terminal residue" evidence="11">
    <location>
        <position position="376"/>
    </location>
</feature>
<evidence type="ECO:0000259" key="9">
    <source>
        <dbReference type="PROSITE" id="PS50240"/>
    </source>
</evidence>
<keyword evidence="4 7" id="KW-1015">Disulfide bond</keyword>
<evidence type="ECO:0000256" key="6">
    <source>
        <dbReference type="ARBA" id="ARBA00024195"/>
    </source>
</evidence>